<dbReference type="RefSeq" id="XP_033691821.1">
    <property type="nucleotide sequence ID" value="XM_033831812.1"/>
</dbReference>
<name>A0A6A6J396_9PLEO</name>
<evidence type="ECO:0000313" key="3">
    <source>
        <dbReference type="Proteomes" id="UP000800094"/>
    </source>
</evidence>
<dbReference type="EMBL" id="ML987189">
    <property type="protein sequence ID" value="KAF2256817.1"/>
    <property type="molecule type" value="Genomic_DNA"/>
</dbReference>
<dbReference type="Proteomes" id="UP000800094">
    <property type="component" value="Unassembled WGS sequence"/>
</dbReference>
<feature type="region of interest" description="Disordered" evidence="1">
    <location>
        <begin position="838"/>
        <end position="872"/>
    </location>
</feature>
<feature type="compositionally biased region" description="Basic and acidic residues" evidence="1">
    <location>
        <begin position="7"/>
        <end position="18"/>
    </location>
</feature>
<feature type="compositionally biased region" description="Polar residues" evidence="1">
    <location>
        <begin position="750"/>
        <end position="766"/>
    </location>
</feature>
<reference evidence="2" key="1">
    <citation type="journal article" date="2020" name="Stud. Mycol.">
        <title>101 Dothideomycetes genomes: a test case for predicting lifestyles and emergence of pathogens.</title>
        <authorList>
            <person name="Haridas S."/>
            <person name="Albert R."/>
            <person name="Binder M."/>
            <person name="Bloem J."/>
            <person name="Labutti K."/>
            <person name="Salamov A."/>
            <person name="Andreopoulos B."/>
            <person name="Baker S."/>
            <person name="Barry K."/>
            <person name="Bills G."/>
            <person name="Bluhm B."/>
            <person name="Cannon C."/>
            <person name="Castanera R."/>
            <person name="Culley D."/>
            <person name="Daum C."/>
            <person name="Ezra D."/>
            <person name="Gonzalez J."/>
            <person name="Henrissat B."/>
            <person name="Kuo A."/>
            <person name="Liang C."/>
            <person name="Lipzen A."/>
            <person name="Lutzoni F."/>
            <person name="Magnuson J."/>
            <person name="Mondo S."/>
            <person name="Nolan M."/>
            <person name="Ohm R."/>
            <person name="Pangilinan J."/>
            <person name="Park H.-J."/>
            <person name="Ramirez L."/>
            <person name="Alfaro M."/>
            <person name="Sun H."/>
            <person name="Tritt A."/>
            <person name="Yoshinaga Y."/>
            <person name="Zwiers L.-H."/>
            <person name="Turgeon B."/>
            <person name="Goodwin S."/>
            <person name="Spatafora J."/>
            <person name="Crous P."/>
            <person name="Grigoriev I."/>
        </authorList>
    </citation>
    <scope>NUCLEOTIDE SEQUENCE</scope>
    <source>
        <strain evidence="2">CBS 122368</strain>
    </source>
</reference>
<organism evidence="2 3">
    <name type="scientific">Trematosphaeria pertusa</name>
    <dbReference type="NCBI Taxonomy" id="390896"/>
    <lineage>
        <taxon>Eukaryota</taxon>
        <taxon>Fungi</taxon>
        <taxon>Dikarya</taxon>
        <taxon>Ascomycota</taxon>
        <taxon>Pezizomycotina</taxon>
        <taxon>Dothideomycetes</taxon>
        <taxon>Pleosporomycetidae</taxon>
        <taxon>Pleosporales</taxon>
        <taxon>Massarineae</taxon>
        <taxon>Trematosphaeriaceae</taxon>
        <taxon>Trematosphaeria</taxon>
    </lineage>
</organism>
<protein>
    <submittedName>
        <fullName evidence="2">Uncharacterized protein</fullName>
    </submittedName>
</protein>
<feature type="region of interest" description="Disordered" evidence="1">
    <location>
        <begin position="712"/>
        <end position="787"/>
    </location>
</feature>
<dbReference type="AlphaFoldDB" id="A0A6A6J396"/>
<dbReference type="GeneID" id="54585142"/>
<proteinExistence type="predicted"/>
<feature type="compositionally biased region" description="Acidic residues" evidence="1">
    <location>
        <begin position="723"/>
        <end position="738"/>
    </location>
</feature>
<evidence type="ECO:0000313" key="2">
    <source>
        <dbReference type="EMBL" id="KAF2256817.1"/>
    </source>
</evidence>
<keyword evidence="3" id="KW-1185">Reference proteome</keyword>
<sequence length="872" mass="98412">MNTTEAQEQKMNGETERVDFEDDGKPPTIVSGLEDIRVRKTVDLNVVTDCLAHWTCAEAFREIYQNWRDEIRRGFHISLRDFAPISSESSGVILIQQFHPVSKELCGYIRFKYNKNGDGELEVRNFNASLKYRHLKIGASTKAHDKNQSGKYGEGLKVAALIFRRFPNNHSFRIESSGFSWNFIFNQELDLACTLTRMSDAKLAQENKKAESQQSAPTSQSRERVSIFIGARRTSYTSMGEVTRGNKIHVDDFRKWLDVTLDINPPTDIVHTTAGDLILDPAYKNKHYLQGLLLPSGSMSGKPHNYGYNFMKGHTNRDRDAIAQPGGESRQRLAIWAAGIRIGGAKGDELLSIYTNLLLNSLNELGDVALPSKWPCLDPDIAGKVWKHMCTINQGPDGRPAFYYTATEGKDAAQIISQNLDLHPFPIGAELWNILRRFKLPRTPFEEQHHRFSHAAIVEVPQNVFALNLEWMLQCCINSHPATKRMGFDMVDGKGLAIDVAYFDKKWKIHDRWLTFNGAHQDTFCEEHCPEQQDPFCCDHAVLTVWNYMLSQVRAVDEFNIPFPAKDEKWLKSMTGIRISQMPRGVKCARNERRGELVVSWESVDSHKNRDKPVRVILHSNDCTGELQSSWEHPLNIMFNLKDEDRNCDCPSQLSQVASAGVTFTNLGTEKKYFASVSRDDVGAFIGLHPPAIRPLKEDLFVKQEPTSLNVDAIQSPVHVSEDAMESTDDTSNDDGDNEFGSPDKEVTAMSLSSPGTSSSEKGYTSRQDDAPQDAVSEAPVNDESHLPVESYVLGESLDHRSLDWGGSFPGSHNFYRTRDRPEDDVFIAKPKANLINENGKRMHDEPSGNTPARRSRPSFTPLPPNGIRYRY</sequence>
<gene>
    <name evidence="2" type="ORF">BU26DRAFT_546049</name>
</gene>
<evidence type="ECO:0000256" key="1">
    <source>
        <dbReference type="SAM" id="MobiDB-lite"/>
    </source>
</evidence>
<accession>A0A6A6J396</accession>
<feature type="region of interest" description="Disordered" evidence="1">
    <location>
        <begin position="1"/>
        <end position="25"/>
    </location>
</feature>
<dbReference type="OrthoDB" id="3796530at2759"/>